<evidence type="ECO:0000256" key="1">
    <source>
        <dbReference type="SAM" id="Phobius"/>
    </source>
</evidence>
<evidence type="ECO:0000313" key="3">
    <source>
        <dbReference type="Proteomes" id="UP001642464"/>
    </source>
</evidence>
<sequence length="318" mass="36959">MGEVSPAVLAHLFYDLAKSEASFLGLLRLWQLHDPGCPNFDEGKLQPVTEELQRLFRDRRRDFLDSFGPCHWVASWICWDFVVTPEILCHTMQEASKREMGRHQLGLGWLLARSFNLGKGGTARAQMQLDALWRLVMEDLERAEPAASEFRRWRRFCYVLGMLLLMITLPISLPVSIVHTSSWVNQKLVHLMLLIFWACLILCAYLTLHPYRHPLWVHGLRVARLYFTLIATKFAPCSVKILMWGPLGWQVKRTYSWWAREDFCWEPLLRILLAVALSVVFALMTVTTLEPRVHGWVSTLKPRIPLMEARLHLELSRA</sequence>
<reference evidence="2 3" key="1">
    <citation type="submission" date="2024-02" db="EMBL/GenBank/DDBJ databases">
        <authorList>
            <person name="Chen Y."/>
            <person name="Shah S."/>
            <person name="Dougan E. K."/>
            <person name="Thang M."/>
            <person name="Chan C."/>
        </authorList>
    </citation>
    <scope>NUCLEOTIDE SEQUENCE [LARGE SCALE GENOMIC DNA]</scope>
</reference>
<feature type="transmembrane region" description="Helical" evidence="1">
    <location>
        <begin position="223"/>
        <end position="247"/>
    </location>
</feature>
<comment type="caution">
    <text evidence="2">The sequence shown here is derived from an EMBL/GenBank/DDBJ whole genome shotgun (WGS) entry which is preliminary data.</text>
</comment>
<proteinExistence type="predicted"/>
<keyword evidence="3" id="KW-1185">Reference proteome</keyword>
<feature type="transmembrane region" description="Helical" evidence="1">
    <location>
        <begin position="156"/>
        <end position="177"/>
    </location>
</feature>
<evidence type="ECO:0000313" key="2">
    <source>
        <dbReference type="EMBL" id="CAK9021968.1"/>
    </source>
</evidence>
<keyword evidence="1" id="KW-1133">Transmembrane helix</keyword>
<dbReference type="EMBL" id="CAXAMM010010001">
    <property type="protein sequence ID" value="CAK9021968.1"/>
    <property type="molecule type" value="Genomic_DNA"/>
</dbReference>
<feature type="transmembrane region" description="Helical" evidence="1">
    <location>
        <begin position="267"/>
        <end position="286"/>
    </location>
</feature>
<feature type="transmembrane region" description="Helical" evidence="1">
    <location>
        <begin position="189"/>
        <end position="211"/>
    </location>
</feature>
<dbReference type="Proteomes" id="UP001642464">
    <property type="component" value="Unassembled WGS sequence"/>
</dbReference>
<organism evidence="2 3">
    <name type="scientific">Durusdinium trenchii</name>
    <dbReference type="NCBI Taxonomy" id="1381693"/>
    <lineage>
        <taxon>Eukaryota</taxon>
        <taxon>Sar</taxon>
        <taxon>Alveolata</taxon>
        <taxon>Dinophyceae</taxon>
        <taxon>Suessiales</taxon>
        <taxon>Symbiodiniaceae</taxon>
        <taxon>Durusdinium</taxon>
    </lineage>
</organism>
<accession>A0ABP0K5M5</accession>
<keyword evidence="1" id="KW-0812">Transmembrane</keyword>
<name>A0ABP0K5M5_9DINO</name>
<protein>
    <submittedName>
        <fullName evidence="2">Uncharacterized protein</fullName>
    </submittedName>
</protein>
<gene>
    <name evidence="2" type="ORF">SCF082_LOCUS15577</name>
</gene>
<keyword evidence="1" id="KW-0472">Membrane</keyword>